<dbReference type="HOGENOM" id="CLU_2645677_0_0_2"/>
<dbReference type="EMBL" id="CP005290">
    <property type="protein sequence ID" value="AGK61328.1"/>
    <property type="molecule type" value="Genomic_DNA"/>
</dbReference>
<reference evidence="1 2" key="1">
    <citation type="journal article" date="2013" name="Genome Announc.">
        <title>Complete Genome Sequence of the Thermophilic and Facultatively Chemolithoautotrophic Sulfate Reducer Archaeoglobus sulfaticallidus Strain PM70-1T.</title>
        <authorList>
            <person name="Stokke R."/>
            <person name="Hocking W.P."/>
            <person name="Steinsbu B.O."/>
            <person name="Steen I.H."/>
        </authorList>
    </citation>
    <scope>NUCLEOTIDE SEQUENCE [LARGE SCALE GENOMIC DNA]</scope>
    <source>
        <strain evidence="1">PM70-1</strain>
    </source>
</reference>
<evidence type="ECO:0000313" key="2">
    <source>
        <dbReference type="Proteomes" id="UP000013307"/>
    </source>
</evidence>
<keyword evidence="2" id="KW-1185">Reference proteome</keyword>
<sequence length="76" mass="8680">MDDKKVFEKTYNDNKYSVRESVDLNDFVTFGEHYDVKVVAYAKTDKGLCTTGSCVAGDEVWFETCYGNRTIDLFEG</sequence>
<dbReference type="Proteomes" id="UP000013307">
    <property type="component" value="Chromosome"/>
</dbReference>
<dbReference type="KEGG" id="ast:Asulf_01337"/>
<gene>
    <name evidence="1" type="ORF">Asulf_01337</name>
</gene>
<dbReference type="STRING" id="387631.Asulf_01337"/>
<name>N0BE81_9EURY</name>
<dbReference type="AlphaFoldDB" id="N0BE81"/>
<protein>
    <submittedName>
        <fullName evidence="1">Uncharacterized protein</fullName>
    </submittedName>
</protein>
<organism evidence="1 2">
    <name type="scientific">Archaeoglobus sulfaticallidus PM70-1</name>
    <dbReference type="NCBI Taxonomy" id="387631"/>
    <lineage>
        <taxon>Archaea</taxon>
        <taxon>Methanobacteriati</taxon>
        <taxon>Methanobacteriota</taxon>
        <taxon>Archaeoglobi</taxon>
        <taxon>Archaeoglobales</taxon>
        <taxon>Archaeoglobaceae</taxon>
        <taxon>Archaeoglobus</taxon>
    </lineage>
</organism>
<evidence type="ECO:0000313" key="1">
    <source>
        <dbReference type="EMBL" id="AGK61328.1"/>
    </source>
</evidence>
<proteinExistence type="predicted"/>
<accession>N0BE81</accession>